<evidence type="ECO:0000256" key="1">
    <source>
        <dbReference type="ARBA" id="ARBA00022737"/>
    </source>
</evidence>
<dbReference type="InterPro" id="IPR043128">
    <property type="entry name" value="Rev_trsase/Diguanyl_cyclase"/>
</dbReference>
<gene>
    <name evidence="4" type="primary">gb12190</name>
    <name evidence="4" type="ORF">PR202_gb12190</name>
</gene>
<comment type="caution">
    <text evidence="4">The sequence shown here is derived from an EMBL/GenBank/DDBJ whole genome shotgun (WGS) entry which is preliminary data.</text>
</comment>
<dbReference type="InterPro" id="IPR000477">
    <property type="entry name" value="RT_dom"/>
</dbReference>
<dbReference type="InterPro" id="IPR043502">
    <property type="entry name" value="DNA/RNA_pol_sf"/>
</dbReference>
<keyword evidence="1" id="KW-0677">Repeat</keyword>
<dbReference type="GO" id="GO:0043531">
    <property type="term" value="F:ADP binding"/>
    <property type="evidence" value="ECO:0007669"/>
    <property type="project" value="InterPro"/>
</dbReference>
<dbReference type="InterPro" id="IPR044974">
    <property type="entry name" value="Disease_R_plants"/>
</dbReference>
<protein>
    <recommendedName>
        <fullName evidence="3">Reverse transcriptase domain-containing protein</fullName>
    </recommendedName>
</protein>
<evidence type="ECO:0000256" key="2">
    <source>
        <dbReference type="ARBA" id="ARBA00022821"/>
    </source>
</evidence>
<dbReference type="AlphaFoldDB" id="A0AAV5ENP2"/>
<dbReference type="Gene3D" id="3.30.70.270">
    <property type="match status" value="1"/>
</dbReference>
<sequence length="841" mass="95593">MARIRERKTRDINQIKCIKDGVDRLLVRDEEIKDRWREYFDKLFNGEEEGPILELDDSFDDNNRRFVRRIQETEIEEALKKMKSGKAMGPDGLHQGSALSPYLFALVMDEVTREIQSDVPWCMLFADDVVLVDESRDGVNRKLELWRHTLECKGFRLSRAKTEYMMCEFSVTRHEDGDVSLNGQLVAKKDTFRYLGLMLQKDGDIDEDVRHRISAGWLKMASSIRRLMRQEGATKAKRFFIVIDDMRTEFWNIIKNAFPDDTGIGSILMVTTAIHSVANAVSSVNGHVFLMRTLEEEHSRRLFCKEASFDFCEPAAEPVLKKCDGLPLALITIAQLLQSKSQLTSKGCADLCRNLGEHVEKEDTLARIKRLLAEGFVEGDHLRSALDVAIESFGDLMNRSIIHPIDKAVDLSLVRSLTVFGKINQDVLKFQEFELLRVLDLEEFEALTDVHLKRICNQLLLLRYLSLGGSIKMLPKEISKLKFLQTLDTRMAETKIIPIPMEVIMLPCLIHLLGMFRLPVVASQISKQSTCFLEKSNMETLAGVLADKSLAVPLIMSHINSLKKVKVRCESTGDGCNDFAHLSRPIQEFIQRGTDINDARSLSVDFEGFSQKFLDFHLEDDSCCLNSLKLKGKLYSLPPFVTQLRSITELCISSPGDLSLDLLDPLINLSSLHYLKLIGSHLDRFLVEKGALRSLRCLCIVVNSITSLENQEGALPHLESLWLLCKVLNSFCGTRIEYLSRLKEVALADGVSDETRNKWNEAAKNHPRRPRVLLLKTSKEFNRMHTACNPDEIYQCPRTATTEMADIQMQHNKGESSTTCKKPREKLASLMLGSRKATELF</sequence>
<dbReference type="InterPro" id="IPR032675">
    <property type="entry name" value="LRR_dom_sf"/>
</dbReference>
<dbReference type="PROSITE" id="PS50878">
    <property type="entry name" value="RT_POL"/>
    <property type="match status" value="1"/>
</dbReference>
<accession>A0AAV5ENP2</accession>
<dbReference type="Proteomes" id="UP001054889">
    <property type="component" value="Unassembled WGS sequence"/>
</dbReference>
<dbReference type="InterPro" id="IPR055414">
    <property type="entry name" value="LRR_R13L4/SHOC2-like"/>
</dbReference>
<reference evidence="4" key="2">
    <citation type="submission" date="2021-12" db="EMBL/GenBank/DDBJ databases">
        <title>Resequencing data analysis of finger millet.</title>
        <authorList>
            <person name="Hatakeyama M."/>
            <person name="Aluri S."/>
            <person name="Balachadran M.T."/>
            <person name="Sivarajan S.R."/>
            <person name="Poveda L."/>
            <person name="Shimizu-Inatsugi R."/>
            <person name="Schlapbach R."/>
            <person name="Sreeman S.M."/>
            <person name="Shimizu K.K."/>
        </authorList>
    </citation>
    <scope>NUCLEOTIDE SEQUENCE</scope>
</reference>
<dbReference type="GO" id="GO:0098542">
    <property type="term" value="P:defense response to other organism"/>
    <property type="evidence" value="ECO:0007669"/>
    <property type="project" value="TreeGrafter"/>
</dbReference>
<dbReference type="EMBL" id="BQKI01000077">
    <property type="protein sequence ID" value="GJN24452.1"/>
    <property type="molecule type" value="Genomic_DNA"/>
</dbReference>
<dbReference type="Gene3D" id="1.10.8.430">
    <property type="entry name" value="Helical domain of apoptotic protease-activating factors"/>
    <property type="match status" value="1"/>
</dbReference>
<keyword evidence="2" id="KW-0611">Plant defense</keyword>
<proteinExistence type="predicted"/>
<keyword evidence="5" id="KW-1185">Reference proteome</keyword>
<dbReference type="Pfam" id="PF23598">
    <property type="entry name" value="LRR_14"/>
    <property type="match status" value="1"/>
</dbReference>
<dbReference type="PANTHER" id="PTHR23155:SF1227">
    <property type="entry name" value="OS11G0462500 PROTEIN"/>
    <property type="match status" value="1"/>
</dbReference>
<evidence type="ECO:0000313" key="5">
    <source>
        <dbReference type="Proteomes" id="UP001054889"/>
    </source>
</evidence>
<dbReference type="Gene3D" id="3.80.10.10">
    <property type="entry name" value="Ribonuclease Inhibitor"/>
    <property type="match status" value="1"/>
</dbReference>
<dbReference type="PANTHER" id="PTHR23155">
    <property type="entry name" value="DISEASE RESISTANCE PROTEIN RP"/>
    <property type="match status" value="1"/>
</dbReference>
<dbReference type="SUPFAM" id="SSF52058">
    <property type="entry name" value="L domain-like"/>
    <property type="match status" value="1"/>
</dbReference>
<evidence type="ECO:0000313" key="4">
    <source>
        <dbReference type="EMBL" id="GJN24452.1"/>
    </source>
</evidence>
<feature type="domain" description="Reverse transcriptase" evidence="3">
    <location>
        <begin position="1"/>
        <end position="199"/>
    </location>
</feature>
<dbReference type="Pfam" id="PF00078">
    <property type="entry name" value="RVT_1"/>
    <property type="match status" value="1"/>
</dbReference>
<evidence type="ECO:0000259" key="3">
    <source>
        <dbReference type="PROSITE" id="PS50878"/>
    </source>
</evidence>
<dbReference type="InterPro" id="IPR027417">
    <property type="entry name" value="P-loop_NTPase"/>
</dbReference>
<name>A0AAV5ENP2_ELECO</name>
<dbReference type="InterPro" id="IPR042197">
    <property type="entry name" value="Apaf_helical"/>
</dbReference>
<dbReference type="SUPFAM" id="SSF56672">
    <property type="entry name" value="DNA/RNA polymerases"/>
    <property type="match status" value="1"/>
</dbReference>
<dbReference type="PRINTS" id="PR00364">
    <property type="entry name" value="DISEASERSIST"/>
</dbReference>
<reference evidence="4" key="1">
    <citation type="journal article" date="2018" name="DNA Res.">
        <title>Multiple hybrid de novo genome assembly of finger millet, an orphan allotetraploid crop.</title>
        <authorList>
            <person name="Hatakeyama M."/>
            <person name="Aluri S."/>
            <person name="Balachadran M.T."/>
            <person name="Sivarajan S.R."/>
            <person name="Patrignani A."/>
            <person name="Gruter S."/>
            <person name="Poveda L."/>
            <person name="Shimizu-Inatsugi R."/>
            <person name="Baeten J."/>
            <person name="Francoijs K.J."/>
            <person name="Nataraja K.N."/>
            <person name="Reddy Y.A.N."/>
            <person name="Phadnis S."/>
            <person name="Ravikumar R.L."/>
            <person name="Schlapbach R."/>
            <person name="Sreeman S.M."/>
            <person name="Shimizu K.K."/>
        </authorList>
    </citation>
    <scope>NUCLEOTIDE SEQUENCE</scope>
</reference>
<dbReference type="SUPFAM" id="SSF52540">
    <property type="entry name" value="P-loop containing nucleoside triphosphate hydrolases"/>
    <property type="match status" value="1"/>
</dbReference>
<organism evidence="4 5">
    <name type="scientific">Eleusine coracana subsp. coracana</name>
    <dbReference type="NCBI Taxonomy" id="191504"/>
    <lineage>
        <taxon>Eukaryota</taxon>
        <taxon>Viridiplantae</taxon>
        <taxon>Streptophyta</taxon>
        <taxon>Embryophyta</taxon>
        <taxon>Tracheophyta</taxon>
        <taxon>Spermatophyta</taxon>
        <taxon>Magnoliopsida</taxon>
        <taxon>Liliopsida</taxon>
        <taxon>Poales</taxon>
        <taxon>Poaceae</taxon>
        <taxon>PACMAD clade</taxon>
        <taxon>Chloridoideae</taxon>
        <taxon>Cynodonteae</taxon>
        <taxon>Eleusininae</taxon>
        <taxon>Eleusine</taxon>
    </lineage>
</organism>